<organism evidence="1 2">
    <name type="scientific">Haladaptatus litoreus</name>
    <dbReference type="NCBI Taxonomy" id="553468"/>
    <lineage>
        <taxon>Archaea</taxon>
        <taxon>Methanobacteriati</taxon>
        <taxon>Methanobacteriota</taxon>
        <taxon>Stenosarchaea group</taxon>
        <taxon>Halobacteria</taxon>
        <taxon>Halobacteriales</taxon>
        <taxon>Haladaptataceae</taxon>
        <taxon>Haladaptatus</taxon>
    </lineage>
</organism>
<gene>
    <name evidence="1" type="ORF">SAMN05421858_2793</name>
</gene>
<dbReference type="OrthoDB" id="248563at2157"/>
<dbReference type="AlphaFoldDB" id="A0A1N7BVZ4"/>
<evidence type="ECO:0008006" key="3">
    <source>
        <dbReference type="Google" id="ProtNLM"/>
    </source>
</evidence>
<evidence type="ECO:0000313" key="1">
    <source>
        <dbReference type="EMBL" id="SIR55537.1"/>
    </source>
</evidence>
<dbReference type="Proteomes" id="UP000186914">
    <property type="component" value="Unassembled WGS sequence"/>
</dbReference>
<reference evidence="2" key="1">
    <citation type="submission" date="2017-01" db="EMBL/GenBank/DDBJ databases">
        <authorList>
            <person name="Varghese N."/>
            <person name="Submissions S."/>
        </authorList>
    </citation>
    <scope>NUCLEOTIDE SEQUENCE [LARGE SCALE GENOMIC DNA]</scope>
    <source>
        <strain evidence="2">CGMCC 1.7737</strain>
    </source>
</reference>
<accession>A0A1N7BVZ4</accession>
<keyword evidence="2" id="KW-1185">Reference proteome</keyword>
<proteinExistence type="predicted"/>
<name>A0A1N7BVZ4_9EURY</name>
<dbReference type="EMBL" id="FTNO01000002">
    <property type="protein sequence ID" value="SIR55537.1"/>
    <property type="molecule type" value="Genomic_DNA"/>
</dbReference>
<protein>
    <recommendedName>
        <fullName evidence="3">CHAT domain-containing protein</fullName>
    </recommendedName>
</protein>
<dbReference type="RefSeq" id="WP_076430772.1">
    <property type="nucleotide sequence ID" value="NZ_FTNO01000002.1"/>
</dbReference>
<sequence length="697" mass="77392">MNIEPLVGESGVELTDPIRKARFVLRTPAPVSPTLVDTEALDFPVETAVEMQTSAINSPRRRGIFIRDTDGSLRFESAGDDDTARLPDDEYIVEFGNAPMKVYFSVSSSIRFQRTDSGSTLSFDGSSRVILGIRSTTRKPAGTITVTNDPDDIMRALSLLGSLLKTTSPERSYPSRRGHPPLIERGEQFHVSSAIEPGESETTLVLPPELEYLYPATPLAYYLNSSVVSGTQPRLIAGDFEYELDGKDGYERTVEHVLQKVFFLECLTRIDGFYPITLHERELVEPRVSLDFDSLFDAPLEARLPAYLDVPFAALEHAISPWHQVIDMVPTTENVQILPFVADKLAFVRMAQTPNGGKPKAQRPETLQDFLRESTPQMDVGTKTPPNIFEMDGEPDALQHAWVGPGYPYQRSKLTYESLYASAMNKQGDNRAATATISVTIVCNDPSMQSESHVARYYNLRDLPRFDVSIYHQITKEKLRDHLTTQTDFFHYIGHISDDGIKCEDGYLDARTISNIDATTFLLNACSSYVQGRTLVERGAVAGAVTLSKIGNTTATKVGQSFVRMLSTGFSVQTALSLIHRYFLTGYNYTAIGDGDATLCQSESGVVHRLVIESADSGCFNIRIDTFVNNYFQQGSFVELSAEKEARYHLPGGETTTVELSPTELNDFFSKKPMPVEIDGDLYWSDEISADDVAEVL</sequence>
<evidence type="ECO:0000313" key="2">
    <source>
        <dbReference type="Proteomes" id="UP000186914"/>
    </source>
</evidence>